<dbReference type="GO" id="GO:0003676">
    <property type="term" value="F:nucleic acid binding"/>
    <property type="evidence" value="ECO:0007669"/>
    <property type="project" value="InterPro"/>
</dbReference>
<dbReference type="Proteomes" id="UP000294813">
    <property type="component" value="Unassembled WGS sequence"/>
</dbReference>
<reference evidence="1 2" key="1">
    <citation type="submission" date="2019-03" db="EMBL/GenBank/DDBJ databases">
        <title>Genomic Encyclopedia of Type Strains, Phase IV (KMG-IV): sequencing the most valuable type-strain genomes for metagenomic binning, comparative biology and taxonomic classification.</title>
        <authorList>
            <person name="Goeker M."/>
        </authorList>
    </citation>
    <scope>NUCLEOTIDE SEQUENCE [LARGE SCALE GENOMIC DNA]</scope>
    <source>
        <strain evidence="1 2">DSM 11170</strain>
    </source>
</reference>
<dbReference type="InterPro" id="IPR012337">
    <property type="entry name" value="RNaseH-like_sf"/>
</dbReference>
<protein>
    <submittedName>
        <fullName evidence="1">Integrase-like protein</fullName>
    </submittedName>
</protein>
<gene>
    <name evidence="1" type="ORF">EDD73_1386</name>
</gene>
<name>A0A4R2RD70_9FIRM</name>
<dbReference type="Gene3D" id="3.30.420.10">
    <property type="entry name" value="Ribonuclease H-like superfamily/Ribonuclease H"/>
    <property type="match status" value="1"/>
</dbReference>
<organism evidence="1 2">
    <name type="scientific">Heliophilum fasciatum</name>
    <dbReference type="NCBI Taxonomy" id="35700"/>
    <lineage>
        <taxon>Bacteria</taxon>
        <taxon>Bacillati</taxon>
        <taxon>Bacillota</taxon>
        <taxon>Clostridia</taxon>
        <taxon>Eubacteriales</taxon>
        <taxon>Heliobacteriaceae</taxon>
        <taxon>Heliophilum</taxon>
    </lineage>
</organism>
<keyword evidence="2" id="KW-1185">Reference proteome</keyword>
<proteinExistence type="predicted"/>
<dbReference type="InterPro" id="IPR036397">
    <property type="entry name" value="RNaseH_sf"/>
</dbReference>
<dbReference type="PANTHER" id="PTHR35004">
    <property type="entry name" value="TRANSPOSASE RV3428C-RELATED"/>
    <property type="match status" value="1"/>
</dbReference>
<dbReference type="SUPFAM" id="SSF53098">
    <property type="entry name" value="Ribonuclease H-like"/>
    <property type="match status" value="1"/>
</dbReference>
<evidence type="ECO:0000313" key="1">
    <source>
        <dbReference type="EMBL" id="TCP60424.1"/>
    </source>
</evidence>
<dbReference type="AlphaFoldDB" id="A0A4R2RD70"/>
<dbReference type="EMBL" id="SLXT01000038">
    <property type="protein sequence ID" value="TCP60424.1"/>
    <property type="molecule type" value="Genomic_DNA"/>
</dbReference>
<accession>A0A4R2RD70</accession>
<sequence length="169" mass="19684">MALQVSQDEQLREYKLLVPSFPYSNAAYVYPVPRENQECFLEGLKQIFEQIGGVPRRIWFDNLSAAVVTIGTEGNRQCTDAFLRFQIHYCFESVFCDPARGNEKGHVENKVGYVRRNWCVPLPIFTTHEALATSLIQQAERDMDRPHHSKQTLIQQLWQEEKPRSMNDH</sequence>
<evidence type="ECO:0000313" key="2">
    <source>
        <dbReference type="Proteomes" id="UP000294813"/>
    </source>
</evidence>
<dbReference type="PANTHER" id="PTHR35004:SF7">
    <property type="entry name" value="INTEGRASE PROTEIN"/>
    <property type="match status" value="1"/>
</dbReference>
<comment type="caution">
    <text evidence="1">The sequence shown here is derived from an EMBL/GenBank/DDBJ whole genome shotgun (WGS) entry which is preliminary data.</text>
</comment>
<dbReference type="RefSeq" id="WP_207668898.1">
    <property type="nucleotide sequence ID" value="NZ_JAOQNU010000038.1"/>
</dbReference>